<keyword evidence="2" id="KW-1185">Reference proteome</keyword>
<organism evidence="1 2">
    <name type="scientific">Colletotrichum cuscutae</name>
    <dbReference type="NCBI Taxonomy" id="1209917"/>
    <lineage>
        <taxon>Eukaryota</taxon>
        <taxon>Fungi</taxon>
        <taxon>Dikarya</taxon>
        <taxon>Ascomycota</taxon>
        <taxon>Pezizomycotina</taxon>
        <taxon>Sordariomycetes</taxon>
        <taxon>Hypocreomycetidae</taxon>
        <taxon>Glomerellales</taxon>
        <taxon>Glomerellaceae</taxon>
        <taxon>Colletotrichum</taxon>
        <taxon>Colletotrichum acutatum species complex</taxon>
    </lineage>
</organism>
<dbReference type="AlphaFoldDB" id="A0AAI9VDS2"/>
<dbReference type="EMBL" id="MPDP01000077">
    <property type="protein sequence ID" value="KAK1484617.1"/>
    <property type="molecule type" value="Genomic_DNA"/>
</dbReference>
<sequence>MRTFGVPLSLCYLTPTRPFTVLFNHLHTLYMGNPYQNRWQNGLPSPLLSAETYWPLTSIIALAEVLKEHLVLDAFYQISCLSIVFGTLYNTFPTDKRYFETLLFLSGLGSRIAKRKIINEKALEYFLYNSVMESSLRTTRMRSVTYDVLNIPTPTERRARGKDSQRESYLKYTPYYTQKCLLGLVGGGVTDSALLMTAATALVNNLERSLDYRISCLK</sequence>
<gene>
    <name evidence="1" type="ORF">CCUS01_15525</name>
</gene>
<dbReference type="Proteomes" id="UP001239213">
    <property type="component" value="Unassembled WGS sequence"/>
</dbReference>
<proteinExistence type="predicted"/>
<accession>A0AAI9VDS2</accession>
<name>A0AAI9VDS2_9PEZI</name>
<protein>
    <submittedName>
        <fullName evidence="1">Uncharacterized protein</fullName>
    </submittedName>
</protein>
<evidence type="ECO:0000313" key="2">
    <source>
        <dbReference type="Proteomes" id="UP001239213"/>
    </source>
</evidence>
<reference evidence="1" key="1">
    <citation type="submission" date="2016-11" db="EMBL/GenBank/DDBJ databases">
        <title>The genome sequence of Colletotrichum cuscutae.</title>
        <authorList>
            <person name="Baroncelli R."/>
        </authorList>
    </citation>
    <scope>NUCLEOTIDE SEQUENCE</scope>
    <source>
        <strain evidence="1">IMI 304802</strain>
    </source>
</reference>
<evidence type="ECO:0000313" key="1">
    <source>
        <dbReference type="EMBL" id="KAK1484617.1"/>
    </source>
</evidence>
<comment type="caution">
    <text evidence="1">The sequence shown here is derived from an EMBL/GenBank/DDBJ whole genome shotgun (WGS) entry which is preliminary data.</text>
</comment>